<dbReference type="PANTHER" id="PTHR43741:SF4">
    <property type="entry name" value="FMN-DEPENDENT NADH:QUINONE OXIDOREDUCTASE"/>
    <property type="match status" value="1"/>
</dbReference>
<dbReference type="GeneID" id="56905178"/>
<feature type="binding site" evidence="6">
    <location>
        <begin position="15"/>
        <end position="17"/>
    </location>
    <ligand>
        <name>FMN</name>
        <dbReference type="ChEBI" id="CHEBI:58210"/>
    </ligand>
</feature>
<evidence type="ECO:0000256" key="4">
    <source>
        <dbReference type="ARBA" id="ARBA00023027"/>
    </source>
</evidence>
<proteinExistence type="inferred from homology"/>
<keyword evidence="3 6" id="KW-0560">Oxidoreductase</keyword>
<protein>
    <recommendedName>
        <fullName evidence="6">FMN dependent NADH:quinone oxidoreductase</fullName>
        <ecNumber evidence="6">1.6.5.-</ecNumber>
    </recommendedName>
    <alternativeName>
        <fullName evidence="6">Azo-dye reductase</fullName>
    </alternativeName>
    <alternativeName>
        <fullName evidence="6">FMN-dependent NADH-azo compound oxidoreductase</fullName>
    </alternativeName>
    <alternativeName>
        <fullName evidence="6">FMN-dependent NADH-azoreductase</fullName>
        <ecNumber evidence="6">1.7.1.17</ecNumber>
    </alternativeName>
</protein>
<evidence type="ECO:0000256" key="5">
    <source>
        <dbReference type="ARBA" id="ARBA00048542"/>
    </source>
</evidence>
<comment type="subunit">
    <text evidence="6">Homodimer.</text>
</comment>
<dbReference type="RefSeq" id="WP_041111416.1">
    <property type="nucleotide sequence ID" value="NZ_CP004373.1"/>
</dbReference>
<comment type="catalytic activity">
    <reaction evidence="6">
        <text>2 a quinone + NADH + H(+) = 2 a 1,4-benzosemiquinone + NAD(+)</text>
        <dbReference type="Rhea" id="RHEA:65952"/>
        <dbReference type="ChEBI" id="CHEBI:15378"/>
        <dbReference type="ChEBI" id="CHEBI:57540"/>
        <dbReference type="ChEBI" id="CHEBI:57945"/>
        <dbReference type="ChEBI" id="CHEBI:132124"/>
        <dbReference type="ChEBI" id="CHEBI:134225"/>
    </reaction>
</comment>
<evidence type="ECO:0000256" key="6">
    <source>
        <dbReference type="HAMAP-Rule" id="MF_01216"/>
    </source>
</evidence>
<comment type="cofactor">
    <cofactor evidence="6">
        <name>FMN</name>
        <dbReference type="ChEBI" id="CHEBI:58210"/>
    </cofactor>
    <text evidence="6">Binds 1 FMN per subunit.</text>
</comment>
<dbReference type="EMBL" id="CP004373">
    <property type="protein sequence ID" value="AHK70856.1"/>
    <property type="molecule type" value="Genomic_DNA"/>
</dbReference>
<dbReference type="SUPFAM" id="SSF52218">
    <property type="entry name" value="Flavoproteins"/>
    <property type="match status" value="1"/>
</dbReference>
<dbReference type="InterPro" id="IPR003680">
    <property type="entry name" value="Flavodoxin_fold"/>
</dbReference>
<comment type="caution">
    <text evidence="6">Lacks conserved residue(s) required for the propagation of feature annotation.</text>
</comment>
<dbReference type="Pfam" id="PF02525">
    <property type="entry name" value="Flavodoxin_2"/>
    <property type="match status" value="1"/>
</dbReference>
<dbReference type="GO" id="GO:0016652">
    <property type="term" value="F:oxidoreductase activity, acting on NAD(P)H as acceptor"/>
    <property type="evidence" value="ECO:0007669"/>
    <property type="project" value="UniProtKB-UniRule"/>
</dbReference>
<dbReference type="InterPro" id="IPR023048">
    <property type="entry name" value="NADH:quinone_OxRdtase_FMN_depd"/>
</dbReference>
<evidence type="ECO:0000256" key="1">
    <source>
        <dbReference type="ARBA" id="ARBA00022630"/>
    </source>
</evidence>
<evidence type="ECO:0000313" key="8">
    <source>
        <dbReference type="EMBL" id="AHK70856.1"/>
    </source>
</evidence>
<evidence type="ECO:0000313" key="9">
    <source>
        <dbReference type="Proteomes" id="UP000031656"/>
    </source>
</evidence>
<comment type="similarity">
    <text evidence="6">Belongs to the azoreductase type 1 family.</text>
</comment>
<dbReference type="GO" id="GO:0016655">
    <property type="term" value="F:oxidoreductase activity, acting on NAD(P)H, quinone or similar compound as acceptor"/>
    <property type="evidence" value="ECO:0007669"/>
    <property type="project" value="InterPro"/>
</dbReference>
<feature type="binding site" evidence="6">
    <location>
        <position position="9"/>
    </location>
    <ligand>
        <name>FMN</name>
        <dbReference type="ChEBI" id="CHEBI:58210"/>
    </ligand>
</feature>
<dbReference type="GO" id="GO:0010181">
    <property type="term" value="F:FMN binding"/>
    <property type="evidence" value="ECO:0007669"/>
    <property type="project" value="UniProtKB-UniRule"/>
</dbReference>
<feature type="domain" description="Flavodoxin-like fold" evidence="7">
    <location>
        <begin position="1"/>
        <end position="201"/>
    </location>
</feature>
<evidence type="ECO:0000256" key="3">
    <source>
        <dbReference type="ARBA" id="ARBA00023002"/>
    </source>
</evidence>
<dbReference type="AlphaFoldDB" id="A0A067Z1N1"/>
<dbReference type="Gene3D" id="3.40.50.360">
    <property type="match status" value="1"/>
</dbReference>
<dbReference type="EC" id="1.6.5.-" evidence="6"/>
<feature type="binding site" evidence="6">
    <location>
        <begin position="94"/>
        <end position="97"/>
    </location>
    <ligand>
        <name>FMN</name>
        <dbReference type="ChEBI" id="CHEBI:58210"/>
    </ligand>
</feature>
<reference evidence="8 9" key="1">
    <citation type="journal article" date="2015" name="Appl. Microbiol. Biotechnol.">
        <title>The consequence of an additional NADH dehydrogenase paralog on the growth of Gluconobacter oxydans DSM3504.</title>
        <authorList>
            <person name="Kostner D."/>
            <person name="Luchterhand B."/>
            <person name="Junker A."/>
            <person name="Volland S."/>
            <person name="Daniel R."/>
            <person name="Buchs J."/>
            <person name="Liebl W."/>
            <person name="Ehrenreich A."/>
        </authorList>
    </citation>
    <scope>NUCLEOTIDE SEQUENCE [LARGE SCALE GENOMIC DNA]</scope>
    <source>
        <strain evidence="8">DSM 3504</strain>
    </source>
</reference>
<gene>
    <name evidence="6 8" type="primary">azoR</name>
    <name evidence="8" type="ORF">GLS_c09460</name>
</gene>
<keyword evidence="4 6" id="KW-0520">NAD</keyword>
<evidence type="ECO:0000256" key="2">
    <source>
        <dbReference type="ARBA" id="ARBA00022643"/>
    </source>
</evidence>
<name>A0A067Z1N1_GLUOY</name>
<dbReference type="HOGENOM" id="CLU_088964_0_0_5"/>
<dbReference type="InterPro" id="IPR029039">
    <property type="entry name" value="Flavoprotein-like_sf"/>
</dbReference>
<dbReference type="Proteomes" id="UP000031656">
    <property type="component" value="Chromosome"/>
</dbReference>
<dbReference type="KEGG" id="goy:GLS_c09460"/>
<dbReference type="GO" id="GO:0009055">
    <property type="term" value="F:electron transfer activity"/>
    <property type="evidence" value="ECO:0007669"/>
    <property type="project" value="UniProtKB-UniRule"/>
</dbReference>
<evidence type="ECO:0000259" key="7">
    <source>
        <dbReference type="Pfam" id="PF02525"/>
    </source>
</evidence>
<organism evidence="8 9">
    <name type="scientific">Gluconobacter oxydans DSM 3504</name>
    <dbReference type="NCBI Taxonomy" id="1288313"/>
    <lineage>
        <taxon>Bacteria</taxon>
        <taxon>Pseudomonadati</taxon>
        <taxon>Pseudomonadota</taxon>
        <taxon>Alphaproteobacteria</taxon>
        <taxon>Acetobacterales</taxon>
        <taxon>Acetobacteraceae</taxon>
        <taxon>Gluconobacter</taxon>
    </lineage>
</organism>
<dbReference type="HAMAP" id="MF_01216">
    <property type="entry name" value="Azoreductase_type1"/>
    <property type="match status" value="1"/>
</dbReference>
<comment type="catalytic activity">
    <reaction evidence="5">
        <text>N,N-dimethyl-1,4-phenylenediamine + anthranilate + 2 NAD(+) = 2-(4-dimethylaminophenyl)diazenylbenzoate + 2 NADH + 2 H(+)</text>
        <dbReference type="Rhea" id="RHEA:55872"/>
        <dbReference type="ChEBI" id="CHEBI:15378"/>
        <dbReference type="ChEBI" id="CHEBI:15783"/>
        <dbReference type="ChEBI" id="CHEBI:16567"/>
        <dbReference type="ChEBI" id="CHEBI:57540"/>
        <dbReference type="ChEBI" id="CHEBI:57945"/>
        <dbReference type="ChEBI" id="CHEBI:71579"/>
        <dbReference type="EC" id="1.7.1.17"/>
    </reaction>
    <physiologicalReaction direction="right-to-left" evidence="5">
        <dbReference type="Rhea" id="RHEA:55874"/>
    </physiologicalReaction>
</comment>
<comment type="function">
    <text evidence="6">Also exhibits azoreductase activity. Catalyzes the reductive cleavage of the azo bond in aromatic azo compounds to the corresponding amines.</text>
</comment>
<dbReference type="PANTHER" id="PTHR43741">
    <property type="entry name" value="FMN-DEPENDENT NADH-AZOREDUCTASE 1"/>
    <property type="match status" value="1"/>
</dbReference>
<keyword evidence="1 6" id="KW-0285">Flavoprotein</keyword>
<sequence>MKLLHIDSSILGDSSASRHVSAAAVAQFRKKDPSVEVISLDLASDPLPHLDVEALSWLGKELTPDVSGRPELIAGANALKDFKAADIVVIGVPMYNLSIPSQLKAWIDRIMVAGQTFRYMSGGGIEGLAKGKKVVLAVARGGLYGEGSPAASFEHQLSYLKSVFAMIGITDLTVIEAEGLATNGGADRARILSDAEQKASAL</sequence>
<dbReference type="InterPro" id="IPR050104">
    <property type="entry name" value="FMN-dep_NADH:Q_OxRdtase_AzoR1"/>
</dbReference>
<comment type="function">
    <text evidence="6">Quinone reductase that provides resistance to thiol-specific stress caused by electrophilic quinones.</text>
</comment>
<keyword evidence="2 6" id="KW-0288">FMN</keyword>
<accession>A0A067Z1N1</accession>
<dbReference type="EC" id="1.7.1.17" evidence="6"/>